<keyword evidence="9" id="KW-0560">Oxidoreductase</keyword>
<keyword evidence="7" id="KW-0479">Metal-binding</keyword>
<evidence type="ECO:0000256" key="5">
    <source>
        <dbReference type="ARBA" id="ARBA00022617"/>
    </source>
</evidence>
<keyword evidence="12 14" id="KW-0472">Membrane</keyword>
<dbReference type="SUPFAM" id="SSF48264">
    <property type="entry name" value="Cytochrome P450"/>
    <property type="match status" value="1"/>
</dbReference>
<evidence type="ECO:0000256" key="12">
    <source>
        <dbReference type="ARBA" id="ARBA00023136"/>
    </source>
</evidence>
<gene>
    <name evidence="15" type="ORF">HGRIS_003348</name>
</gene>
<dbReference type="Proteomes" id="UP001556367">
    <property type="component" value="Unassembled WGS sequence"/>
</dbReference>
<keyword evidence="5" id="KW-0349">Heme</keyword>
<evidence type="ECO:0000256" key="8">
    <source>
        <dbReference type="ARBA" id="ARBA00022989"/>
    </source>
</evidence>
<evidence type="ECO:0000256" key="11">
    <source>
        <dbReference type="ARBA" id="ARBA00023033"/>
    </source>
</evidence>
<comment type="cofactor">
    <cofactor evidence="1">
        <name>heme</name>
        <dbReference type="ChEBI" id="CHEBI:30413"/>
    </cofactor>
</comment>
<evidence type="ECO:0000256" key="10">
    <source>
        <dbReference type="ARBA" id="ARBA00023004"/>
    </source>
</evidence>
<accession>A0ABR3JFD7</accession>
<evidence type="ECO:0000256" key="1">
    <source>
        <dbReference type="ARBA" id="ARBA00001971"/>
    </source>
</evidence>
<evidence type="ECO:0000256" key="3">
    <source>
        <dbReference type="ARBA" id="ARBA00005179"/>
    </source>
</evidence>
<evidence type="ECO:0008006" key="17">
    <source>
        <dbReference type="Google" id="ProtNLM"/>
    </source>
</evidence>
<evidence type="ECO:0000256" key="9">
    <source>
        <dbReference type="ARBA" id="ARBA00023002"/>
    </source>
</evidence>
<feature type="transmembrane region" description="Helical" evidence="14">
    <location>
        <begin position="97"/>
        <end position="122"/>
    </location>
</feature>
<keyword evidence="8 14" id="KW-1133">Transmembrane helix</keyword>
<evidence type="ECO:0000256" key="6">
    <source>
        <dbReference type="ARBA" id="ARBA00022692"/>
    </source>
</evidence>
<evidence type="ECO:0000313" key="16">
    <source>
        <dbReference type="Proteomes" id="UP001556367"/>
    </source>
</evidence>
<dbReference type="PRINTS" id="PR00463">
    <property type="entry name" value="EP450I"/>
</dbReference>
<feature type="transmembrane region" description="Helical" evidence="14">
    <location>
        <begin position="21"/>
        <end position="42"/>
    </location>
</feature>
<dbReference type="InterPro" id="IPR050364">
    <property type="entry name" value="Cytochrome_P450_fung"/>
</dbReference>
<organism evidence="15 16">
    <name type="scientific">Hohenbuehelia grisea</name>
    <dbReference type="NCBI Taxonomy" id="104357"/>
    <lineage>
        <taxon>Eukaryota</taxon>
        <taxon>Fungi</taxon>
        <taxon>Dikarya</taxon>
        <taxon>Basidiomycota</taxon>
        <taxon>Agaricomycotina</taxon>
        <taxon>Agaricomycetes</taxon>
        <taxon>Agaricomycetidae</taxon>
        <taxon>Agaricales</taxon>
        <taxon>Pleurotineae</taxon>
        <taxon>Pleurotaceae</taxon>
        <taxon>Hohenbuehelia</taxon>
    </lineage>
</organism>
<comment type="subcellular location">
    <subcellularLocation>
        <location evidence="2">Membrane</location>
        <topology evidence="2">Single-pass membrane protein</topology>
    </subcellularLocation>
</comment>
<keyword evidence="13" id="KW-0325">Glycoprotein</keyword>
<dbReference type="InterPro" id="IPR002401">
    <property type="entry name" value="Cyt_P450_E_grp-I"/>
</dbReference>
<dbReference type="Pfam" id="PF00067">
    <property type="entry name" value="p450"/>
    <property type="match status" value="1"/>
</dbReference>
<evidence type="ECO:0000256" key="2">
    <source>
        <dbReference type="ARBA" id="ARBA00004167"/>
    </source>
</evidence>
<dbReference type="InterPro" id="IPR036396">
    <property type="entry name" value="Cyt_P450_sf"/>
</dbReference>
<keyword evidence="6 14" id="KW-0812">Transmembrane</keyword>
<dbReference type="PANTHER" id="PTHR46300">
    <property type="entry name" value="P450, PUTATIVE (EUROFUNG)-RELATED-RELATED"/>
    <property type="match status" value="1"/>
</dbReference>
<dbReference type="PANTHER" id="PTHR46300:SF2">
    <property type="entry name" value="CYTOCHROME P450 MONOOXYGENASE ALNH-RELATED"/>
    <property type="match status" value="1"/>
</dbReference>
<name>A0ABR3JFD7_9AGAR</name>
<keyword evidence="11" id="KW-0503">Monooxygenase</keyword>
<evidence type="ECO:0000256" key="4">
    <source>
        <dbReference type="ARBA" id="ARBA00010617"/>
    </source>
</evidence>
<proteinExistence type="inferred from homology"/>
<comment type="pathway">
    <text evidence="3">Secondary metabolite biosynthesis.</text>
</comment>
<keyword evidence="10" id="KW-0408">Iron</keyword>
<sequence length="203" mass="23058">MSKDDPIIKWIDDFIHRIVRAALPGAFLVEIFPVMLHLPNWIARWKAENFKWHQDATAVFEDLLEDVRQKKQDEQTPPCSAAHLLENQADALSNKEMAWLAGTMLGAGAETTAAALAVFMLAMTLYPEVLRKGQAEIDEIVGPHRMPMFSDCDKLPYINSILKEVLRWRPATPLGLARRSMADDWYKGYFIRKGASFFTIPGQ</sequence>
<dbReference type="EMBL" id="JASNQZ010000007">
    <property type="protein sequence ID" value="KAL0954354.1"/>
    <property type="molecule type" value="Genomic_DNA"/>
</dbReference>
<evidence type="ECO:0000256" key="14">
    <source>
        <dbReference type="SAM" id="Phobius"/>
    </source>
</evidence>
<evidence type="ECO:0000256" key="13">
    <source>
        <dbReference type="ARBA" id="ARBA00023180"/>
    </source>
</evidence>
<comment type="similarity">
    <text evidence="4">Belongs to the cytochrome P450 family.</text>
</comment>
<keyword evidence="16" id="KW-1185">Reference proteome</keyword>
<protein>
    <recommendedName>
        <fullName evidence="17">Cytochrome P450</fullName>
    </recommendedName>
</protein>
<evidence type="ECO:0000256" key="7">
    <source>
        <dbReference type="ARBA" id="ARBA00022723"/>
    </source>
</evidence>
<reference evidence="16" key="1">
    <citation type="submission" date="2024-06" db="EMBL/GenBank/DDBJ databases">
        <title>Multi-omics analyses provide insights into the biosynthesis of the anticancer antibiotic pleurotin in Hohenbuehelia grisea.</title>
        <authorList>
            <person name="Weaver J.A."/>
            <person name="Alberti F."/>
        </authorList>
    </citation>
    <scope>NUCLEOTIDE SEQUENCE [LARGE SCALE GENOMIC DNA]</scope>
    <source>
        <strain evidence="16">T-177</strain>
    </source>
</reference>
<comment type="caution">
    <text evidence="15">The sequence shown here is derived from an EMBL/GenBank/DDBJ whole genome shotgun (WGS) entry which is preliminary data.</text>
</comment>
<evidence type="ECO:0000313" key="15">
    <source>
        <dbReference type="EMBL" id="KAL0954354.1"/>
    </source>
</evidence>
<dbReference type="Gene3D" id="1.10.630.10">
    <property type="entry name" value="Cytochrome P450"/>
    <property type="match status" value="1"/>
</dbReference>
<dbReference type="InterPro" id="IPR001128">
    <property type="entry name" value="Cyt_P450"/>
</dbReference>